<protein>
    <recommendedName>
        <fullName evidence="1">Copper amine oxidase-like N-terminal domain-containing protein</fullName>
    </recommendedName>
</protein>
<dbReference type="Gene3D" id="3.30.457.10">
    <property type="entry name" value="Copper amine oxidase-like, N-terminal domain"/>
    <property type="match status" value="1"/>
</dbReference>
<sequence length="316" mass="34340">MKNLSKISILSLIIFFSFAVISFASTARVDLFVNNAQVHPDSPAYISSTNRTMVPISFVSQAFGFNTTWNGKTQEVKVEADGTVVVLTIGSKYAVVNGQRVEVDPGKGTAPVIRNSRTMVPVSFIASSFGVEVKWTAYPGSGGRVNFISKDFTPPVVPPTNLPTLPNGQKFEEGKVLTPDQLQGALAPLPGNDPSEYNITATNADAVRVTSRLTLYPKDIFVAKAGTSGKDFIFMRASGGGAATMYAYKGDELRSINPVGDNYSGWMMMGEKEDFGKLDYLLFYGTEHKLVPMPTRDMWDGVVYLSIDAAKKAWTN</sequence>
<dbReference type="KEGG" id="cst:CLOST_1254"/>
<dbReference type="Proteomes" id="UP000007041">
    <property type="component" value="Chromosome"/>
</dbReference>
<dbReference type="GeneID" id="35557545"/>
<dbReference type="eggNOG" id="COG4447">
    <property type="taxonomic scope" value="Bacteria"/>
</dbReference>
<dbReference type="InterPro" id="IPR036582">
    <property type="entry name" value="Mao_N_sf"/>
</dbReference>
<reference evidence="3" key="1">
    <citation type="journal article" date="2010" name="BMC Genomics">
        <title>Clostridium sticklandii, a specialist in amino acid degradation:revisiting its metabolism through its genome sequence.</title>
        <authorList>
            <person name="Fonknechten N."/>
            <person name="Chaussonnerie S."/>
            <person name="Tricot S."/>
            <person name="Lajus A."/>
            <person name="Andreesen J.R."/>
            <person name="Perchat N."/>
            <person name="Pelletier E."/>
            <person name="Gouyvenoux M."/>
            <person name="Barbe V."/>
            <person name="Salanoubat M."/>
            <person name="Le Paslier D."/>
            <person name="Weissenbach J."/>
            <person name="Cohen G.N."/>
            <person name="Kreimeyer A."/>
        </authorList>
    </citation>
    <scope>NUCLEOTIDE SEQUENCE [LARGE SCALE GENOMIC DNA]</scope>
    <source>
        <strain evidence="3">ATCC 12662 / DSM 519 / JCM 1433 / CCUG 9281 / NCIMB 10654 / HF</strain>
    </source>
</reference>
<dbReference type="InterPro" id="IPR012854">
    <property type="entry name" value="Cu_amine_oxidase-like_N"/>
</dbReference>
<evidence type="ECO:0000259" key="1">
    <source>
        <dbReference type="Pfam" id="PF07833"/>
    </source>
</evidence>
<gene>
    <name evidence="2" type="ordered locus">CLOST_1254</name>
</gene>
<feature type="domain" description="Copper amine oxidase-like N-terminal" evidence="1">
    <location>
        <begin position="33"/>
        <end position="136"/>
    </location>
</feature>
<dbReference type="AlphaFoldDB" id="E3PY59"/>
<organism evidence="2 3">
    <name type="scientific">Acetoanaerobium sticklandii (strain ATCC 12662 / DSM 519 / JCM 1433 / CCUG 9281 / NCIMB 10654 / HF)</name>
    <name type="common">Clostridium sticklandii</name>
    <dbReference type="NCBI Taxonomy" id="499177"/>
    <lineage>
        <taxon>Bacteria</taxon>
        <taxon>Bacillati</taxon>
        <taxon>Bacillota</taxon>
        <taxon>Clostridia</taxon>
        <taxon>Peptostreptococcales</taxon>
        <taxon>Filifactoraceae</taxon>
        <taxon>Acetoanaerobium</taxon>
    </lineage>
</organism>
<dbReference type="SUPFAM" id="SSF55383">
    <property type="entry name" value="Copper amine oxidase, domain N"/>
    <property type="match status" value="1"/>
</dbReference>
<proteinExistence type="predicted"/>
<evidence type="ECO:0000313" key="3">
    <source>
        <dbReference type="Proteomes" id="UP000007041"/>
    </source>
</evidence>
<dbReference type="HOGENOM" id="CLU_879126_0_0_9"/>
<evidence type="ECO:0000313" key="2">
    <source>
        <dbReference type="EMBL" id="CBH21374.1"/>
    </source>
</evidence>
<dbReference type="Pfam" id="PF07833">
    <property type="entry name" value="Cu_amine_oxidN1"/>
    <property type="match status" value="1"/>
</dbReference>
<dbReference type="EMBL" id="FP565809">
    <property type="protein sequence ID" value="CBH21374.1"/>
    <property type="molecule type" value="Genomic_DNA"/>
</dbReference>
<dbReference type="BioCyc" id="CSTI499177:GJE9-1302-MONOMER"/>
<keyword evidence="3" id="KW-1185">Reference proteome</keyword>
<accession>E3PY59</accession>
<dbReference type="STRING" id="1511.CLOST_1254"/>
<dbReference type="RefSeq" id="WP_013361467.1">
    <property type="nucleotide sequence ID" value="NC_014614.1"/>
</dbReference>
<name>E3PY59_ACESD</name>